<reference evidence="1" key="2">
    <citation type="submission" date="2023-01" db="EMBL/GenBank/DDBJ databases">
        <title>Draft genome sequence of Portibacter lacus strain NBRC 108769.</title>
        <authorList>
            <person name="Sun Q."/>
            <person name="Mori K."/>
        </authorList>
    </citation>
    <scope>NUCLEOTIDE SEQUENCE</scope>
    <source>
        <strain evidence="1">NBRC 108769</strain>
    </source>
</reference>
<gene>
    <name evidence="1" type="ORF">GCM10007940_15680</name>
</gene>
<dbReference type="AlphaFoldDB" id="A0AA37SRF8"/>
<proteinExistence type="predicted"/>
<sequence>MIPLDKPIAEKYEIDISSYNWSEDNAKDSAKYFDDQSDLISIEVDFANSKFILILDLTAEESKNWDMKKWNDHLRSIL</sequence>
<organism evidence="1 2">
    <name type="scientific">Portibacter lacus</name>
    <dbReference type="NCBI Taxonomy" id="1099794"/>
    <lineage>
        <taxon>Bacteria</taxon>
        <taxon>Pseudomonadati</taxon>
        <taxon>Bacteroidota</taxon>
        <taxon>Saprospiria</taxon>
        <taxon>Saprospirales</taxon>
        <taxon>Haliscomenobacteraceae</taxon>
        <taxon>Portibacter</taxon>
    </lineage>
</organism>
<comment type="caution">
    <text evidence="1">The sequence shown here is derived from an EMBL/GenBank/DDBJ whole genome shotgun (WGS) entry which is preliminary data.</text>
</comment>
<evidence type="ECO:0000313" key="2">
    <source>
        <dbReference type="Proteomes" id="UP001156666"/>
    </source>
</evidence>
<evidence type="ECO:0000313" key="1">
    <source>
        <dbReference type="EMBL" id="GLR16953.1"/>
    </source>
</evidence>
<dbReference type="Proteomes" id="UP001156666">
    <property type="component" value="Unassembled WGS sequence"/>
</dbReference>
<dbReference type="EMBL" id="BSOH01000007">
    <property type="protein sequence ID" value="GLR16953.1"/>
    <property type="molecule type" value="Genomic_DNA"/>
</dbReference>
<protein>
    <submittedName>
        <fullName evidence="1">Uncharacterized protein</fullName>
    </submittedName>
</protein>
<accession>A0AA37SRF8</accession>
<name>A0AA37SRF8_9BACT</name>
<keyword evidence="2" id="KW-1185">Reference proteome</keyword>
<reference evidence="1" key="1">
    <citation type="journal article" date="2014" name="Int. J. Syst. Evol. Microbiol.">
        <title>Complete genome sequence of Corynebacterium casei LMG S-19264T (=DSM 44701T), isolated from a smear-ripened cheese.</title>
        <authorList>
            <consortium name="US DOE Joint Genome Institute (JGI-PGF)"/>
            <person name="Walter F."/>
            <person name="Albersmeier A."/>
            <person name="Kalinowski J."/>
            <person name="Ruckert C."/>
        </authorList>
    </citation>
    <scope>NUCLEOTIDE SEQUENCE</scope>
    <source>
        <strain evidence="1">NBRC 108769</strain>
    </source>
</reference>